<reference evidence="1 2" key="1">
    <citation type="submission" date="2018-05" db="EMBL/GenBank/DDBJ databases">
        <title>Draft genome sequence of Streptococcus panodentis CCUG 70867T.</title>
        <authorList>
            <person name="Salva-Serra F."/>
            <person name="Mendez V."/>
            <person name="Jaen-Luchoro D."/>
            <person name="Gonzales-Siles L."/>
            <person name="Karlsson R."/>
            <person name="Engstrom-Jakobsson H."/>
            <person name="Busquets A."/>
            <person name="Gomila M."/>
            <person name="Pineiro-Iglesias B."/>
            <person name="Bennasar-Figueras A."/>
            <person name="Seeger M."/>
            <person name="Moore E."/>
        </authorList>
    </citation>
    <scope>NUCLEOTIDE SEQUENCE [LARGE SCALE GENOMIC DNA]</scope>
    <source>
        <strain evidence="1 2">CCUG 70867</strain>
    </source>
</reference>
<name>A0ABS5AUC3_9STRE</name>
<dbReference type="EMBL" id="QFAY01000003">
    <property type="protein sequence ID" value="MBP2620169.1"/>
    <property type="molecule type" value="Genomic_DNA"/>
</dbReference>
<protein>
    <recommendedName>
        <fullName evidence="3">CPBP family intramembrane metalloprotease</fullName>
    </recommendedName>
</protein>
<proteinExistence type="predicted"/>
<keyword evidence="2" id="KW-1185">Reference proteome</keyword>
<evidence type="ECO:0000313" key="1">
    <source>
        <dbReference type="EMBL" id="MBP2620169.1"/>
    </source>
</evidence>
<organism evidence="1 2">
    <name type="scientific">Streptococcus panodentis</name>
    <dbReference type="NCBI Taxonomy" id="1581472"/>
    <lineage>
        <taxon>Bacteria</taxon>
        <taxon>Bacillati</taxon>
        <taxon>Bacillota</taxon>
        <taxon>Bacilli</taxon>
        <taxon>Lactobacillales</taxon>
        <taxon>Streptococcaceae</taxon>
        <taxon>Streptococcus</taxon>
    </lineage>
</organism>
<dbReference type="Proteomes" id="UP001519349">
    <property type="component" value="Unassembled WGS sequence"/>
</dbReference>
<evidence type="ECO:0000313" key="2">
    <source>
        <dbReference type="Proteomes" id="UP001519349"/>
    </source>
</evidence>
<accession>A0ABS5AUC3</accession>
<evidence type="ECO:0008006" key="3">
    <source>
        <dbReference type="Google" id="ProtNLM"/>
    </source>
</evidence>
<gene>
    <name evidence="1" type="ORF">DHL47_02225</name>
</gene>
<comment type="caution">
    <text evidence="1">The sequence shown here is derived from an EMBL/GenBank/DDBJ whole genome shotgun (WGS) entry which is preliminary data.</text>
</comment>
<sequence length="147" mass="17048">MRSTKLASSIWLPLLFWIFLLIFQELVPIKAFDNQSAVVELVKSQAVFAFLDTVLLAPIVEELMFRGFRATFFFLQQRKLPQILPRTKSKRKDYNDDGIDILKDKRNDDIRLEVCTCFGAVFLFGKAAVFAKRCIFPKILHKNTENT</sequence>